<dbReference type="EMBL" id="CAVNYO010000403">
    <property type="protein sequence ID" value="CAK5274967.1"/>
    <property type="molecule type" value="Genomic_DNA"/>
</dbReference>
<evidence type="ECO:0000313" key="2">
    <source>
        <dbReference type="Proteomes" id="UP001295794"/>
    </source>
</evidence>
<organism evidence="1 2">
    <name type="scientific">Mycena citricolor</name>
    <dbReference type="NCBI Taxonomy" id="2018698"/>
    <lineage>
        <taxon>Eukaryota</taxon>
        <taxon>Fungi</taxon>
        <taxon>Dikarya</taxon>
        <taxon>Basidiomycota</taxon>
        <taxon>Agaricomycotina</taxon>
        <taxon>Agaricomycetes</taxon>
        <taxon>Agaricomycetidae</taxon>
        <taxon>Agaricales</taxon>
        <taxon>Marasmiineae</taxon>
        <taxon>Mycenaceae</taxon>
        <taxon>Mycena</taxon>
    </lineage>
</organism>
<sequence length="200" mass="22929">MESRPPKQQMVRICSSGTPSITFMQPISSLPYHRYSRPLRWSSRLTVDTLSHSEYGWMLWSRCSASPCRSCARRLSPRILLRIAPVVQPRLPRLGPCFNRSYAHRGHRWHRRPLALFPLERRGHSFLAKGEVKPPCRVRLLADAHRLCRVICIDKASPGAFSAMRMSEVIHTGFRCAFSLVIICGSIRSRSQQDHDIPAE</sequence>
<evidence type="ECO:0000313" key="1">
    <source>
        <dbReference type="EMBL" id="CAK5274967.1"/>
    </source>
</evidence>
<accession>A0AAD2HJ42</accession>
<comment type="caution">
    <text evidence="1">The sequence shown here is derived from an EMBL/GenBank/DDBJ whole genome shotgun (WGS) entry which is preliminary data.</text>
</comment>
<name>A0AAD2HJ42_9AGAR</name>
<dbReference type="Proteomes" id="UP001295794">
    <property type="component" value="Unassembled WGS sequence"/>
</dbReference>
<dbReference type="AlphaFoldDB" id="A0AAD2HJ42"/>
<reference evidence="1" key="1">
    <citation type="submission" date="2023-11" db="EMBL/GenBank/DDBJ databases">
        <authorList>
            <person name="De Vega J J."/>
            <person name="De Vega J J."/>
        </authorList>
    </citation>
    <scope>NUCLEOTIDE SEQUENCE</scope>
</reference>
<proteinExistence type="predicted"/>
<protein>
    <submittedName>
        <fullName evidence="1">Uncharacterized protein</fullName>
    </submittedName>
</protein>
<keyword evidence="2" id="KW-1185">Reference proteome</keyword>
<gene>
    <name evidence="1" type="ORF">MYCIT1_LOCUS22423</name>
</gene>